<dbReference type="Gene3D" id="1.20.1250.20">
    <property type="entry name" value="MFS general substrate transporter like domains"/>
    <property type="match status" value="2"/>
</dbReference>
<dbReference type="Proteomes" id="UP000391834">
    <property type="component" value="Unassembled WGS sequence"/>
</dbReference>
<keyword evidence="4 6" id="KW-1133">Transmembrane helix</keyword>
<keyword evidence="2" id="KW-0813">Transport</keyword>
<dbReference type="RefSeq" id="WP_027586235.1">
    <property type="nucleotide sequence ID" value="NZ_BLAX01000001.1"/>
</dbReference>
<feature type="transmembrane region" description="Helical" evidence="6">
    <location>
        <begin position="146"/>
        <end position="164"/>
    </location>
</feature>
<dbReference type="SUPFAM" id="SSF103473">
    <property type="entry name" value="MFS general substrate transporter"/>
    <property type="match status" value="1"/>
</dbReference>
<feature type="transmembrane region" description="Helical" evidence="6">
    <location>
        <begin position="176"/>
        <end position="198"/>
    </location>
</feature>
<comment type="subcellular location">
    <subcellularLocation>
        <location evidence="1">Membrane</location>
        <topology evidence="1">Multi-pass membrane protein</topology>
    </subcellularLocation>
</comment>
<evidence type="ECO:0000256" key="3">
    <source>
        <dbReference type="ARBA" id="ARBA00022692"/>
    </source>
</evidence>
<feature type="transmembrane region" description="Helical" evidence="6">
    <location>
        <begin position="373"/>
        <end position="394"/>
    </location>
</feature>
<evidence type="ECO:0000256" key="4">
    <source>
        <dbReference type="ARBA" id="ARBA00022989"/>
    </source>
</evidence>
<gene>
    <name evidence="7" type="ORF">PbJCM13498_04920</name>
</gene>
<dbReference type="PANTHER" id="PTHR12778:SF10">
    <property type="entry name" value="MAJOR FACILITATOR SUPERFAMILY DOMAIN-CONTAINING PROTEIN 3"/>
    <property type="match status" value="1"/>
</dbReference>
<sequence>MSQKKKNPWSWIPTVYFAEGMPYIVVMTVSVIMYKRLNISNGEIAFYTSWLYLPWVIKPFWSPVVEMLKSKRWWIVTMQLFIGAGLAGVAFMLPTTFFFRATLAFFWLLAFSSATHDISVDGFYMLGLSEGEQAFFVGIRNTFYRIAMVTGQGLLVILAGYLESSSFFGEPESQKSIAFAWAFTFAVLAILFVLFAIYHKFFLPHPDEDVQKASVGIESILVGFKETIRAYFVKKEIWTILGFLLLFRLGESQLVKMASPFLLDAKSIGGLGLSTEQVGFAYGTIGIIALTVGGIFGGWLASRMGFGRLIWLFVISMNLPNLVYVYLSYVQPSATWIIVTSVGIEQLGYGFGFTAYTLYMLYVSAGKYQTAHFAFSTGIMALGMMVPGMVSGWIQETVGYQHFFVWVMLCTIPGFVMAKVIKIDKNFGVKKE</sequence>
<evidence type="ECO:0000313" key="8">
    <source>
        <dbReference type="Proteomes" id="UP000391834"/>
    </source>
</evidence>
<organism evidence="7 8">
    <name type="scientific">Prolixibacter bellariivorans</name>
    <dbReference type="NCBI Taxonomy" id="314319"/>
    <lineage>
        <taxon>Bacteria</taxon>
        <taxon>Pseudomonadati</taxon>
        <taxon>Bacteroidota</taxon>
        <taxon>Bacteroidia</taxon>
        <taxon>Marinilabiliales</taxon>
        <taxon>Prolixibacteraceae</taxon>
        <taxon>Prolixibacter</taxon>
    </lineage>
</organism>
<dbReference type="GO" id="GO:0022857">
    <property type="term" value="F:transmembrane transporter activity"/>
    <property type="evidence" value="ECO:0007669"/>
    <property type="project" value="InterPro"/>
</dbReference>
<dbReference type="GO" id="GO:0016020">
    <property type="term" value="C:membrane"/>
    <property type="evidence" value="ECO:0007669"/>
    <property type="project" value="UniProtKB-SubCell"/>
</dbReference>
<keyword evidence="8" id="KW-1185">Reference proteome</keyword>
<feature type="transmembrane region" description="Helical" evidence="6">
    <location>
        <begin position="20"/>
        <end position="37"/>
    </location>
</feature>
<comment type="caution">
    <text evidence="7">The sequence shown here is derived from an EMBL/GenBank/DDBJ whole genome shotgun (WGS) entry which is preliminary data.</text>
</comment>
<reference evidence="7 8" key="1">
    <citation type="submission" date="2019-10" db="EMBL/GenBank/DDBJ databases">
        <title>Prolixibacter strains distinguished by the presence of nitrate reductase genes were adept at nitrate-dependent anaerobic corrosion of metallic iron and carbon steel.</title>
        <authorList>
            <person name="Iino T."/>
            <person name="Shono N."/>
            <person name="Ito K."/>
            <person name="Nakamura R."/>
            <person name="Sueoka K."/>
            <person name="Harayama S."/>
            <person name="Ohkuma M."/>
        </authorList>
    </citation>
    <scope>NUCLEOTIDE SEQUENCE [LARGE SCALE GENOMIC DNA]</scope>
    <source>
        <strain evidence="7 8">JCM 13498</strain>
    </source>
</reference>
<feature type="transmembrane region" description="Helical" evidence="6">
    <location>
        <begin position="280"/>
        <end position="302"/>
    </location>
</feature>
<dbReference type="InterPro" id="IPR036259">
    <property type="entry name" value="MFS_trans_sf"/>
</dbReference>
<keyword evidence="3 6" id="KW-0812">Transmembrane</keyword>
<feature type="transmembrane region" description="Helical" evidence="6">
    <location>
        <begin position="309"/>
        <end position="329"/>
    </location>
</feature>
<dbReference type="OrthoDB" id="9787815at2"/>
<proteinExistence type="predicted"/>
<feature type="transmembrane region" description="Helical" evidence="6">
    <location>
        <begin position="44"/>
        <end position="61"/>
    </location>
</feature>
<feature type="transmembrane region" description="Helical" evidence="6">
    <location>
        <begin position="73"/>
        <end position="93"/>
    </location>
</feature>
<dbReference type="AlphaFoldDB" id="A0A5M4AUJ3"/>
<evidence type="ECO:0000256" key="1">
    <source>
        <dbReference type="ARBA" id="ARBA00004141"/>
    </source>
</evidence>
<dbReference type="InterPro" id="IPR004752">
    <property type="entry name" value="AmpG_permease/AT-1"/>
</dbReference>
<dbReference type="InterPro" id="IPR011701">
    <property type="entry name" value="MFS"/>
</dbReference>
<dbReference type="EMBL" id="BLAX01000001">
    <property type="protein sequence ID" value="GET31629.1"/>
    <property type="molecule type" value="Genomic_DNA"/>
</dbReference>
<protein>
    <submittedName>
        <fullName evidence="7">MFS transporter</fullName>
    </submittedName>
</protein>
<keyword evidence="5 6" id="KW-0472">Membrane</keyword>
<evidence type="ECO:0000256" key="5">
    <source>
        <dbReference type="ARBA" id="ARBA00023136"/>
    </source>
</evidence>
<dbReference type="PANTHER" id="PTHR12778">
    <property type="entry name" value="SOLUTE CARRIER FAMILY 33 ACETYL-COA TRANSPORTER -RELATED"/>
    <property type="match status" value="1"/>
</dbReference>
<name>A0A5M4AUJ3_9BACT</name>
<accession>A0A5M4AUJ3</accession>
<feature type="transmembrane region" description="Helical" evidence="6">
    <location>
        <begin position="105"/>
        <end position="126"/>
    </location>
</feature>
<dbReference type="Pfam" id="PF07690">
    <property type="entry name" value="MFS_1"/>
    <property type="match status" value="1"/>
</dbReference>
<feature type="transmembrane region" description="Helical" evidence="6">
    <location>
        <begin position="335"/>
        <end position="361"/>
    </location>
</feature>
<evidence type="ECO:0000313" key="7">
    <source>
        <dbReference type="EMBL" id="GET31629.1"/>
    </source>
</evidence>
<feature type="transmembrane region" description="Helical" evidence="6">
    <location>
        <begin position="400"/>
        <end position="421"/>
    </location>
</feature>
<evidence type="ECO:0000256" key="6">
    <source>
        <dbReference type="SAM" id="Phobius"/>
    </source>
</evidence>
<evidence type="ECO:0000256" key="2">
    <source>
        <dbReference type="ARBA" id="ARBA00022448"/>
    </source>
</evidence>